<feature type="domain" description="Retrotransposon gag" evidence="2">
    <location>
        <begin position="110"/>
        <end position="163"/>
    </location>
</feature>
<dbReference type="PANTHER" id="PTHR37610:SF98">
    <property type="entry name" value="TRANSCRIPTION FACTOR INTERACTOR AND REGULATOR CCHC(ZN) FAMILY"/>
    <property type="match status" value="1"/>
</dbReference>
<keyword evidence="5" id="KW-1185">Reference proteome</keyword>
<evidence type="ECO:0000313" key="4">
    <source>
        <dbReference type="EMBL" id="KAJ0220773.1"/>
    </source>
</evidence>
<comment type="caution">
    <text evidence="4">The sequence shown here is derived from an EMBL/GenBank/DDBJ whole genome shotgun (WGS) entry which is preliminary data.</text>
</comment>
<reference evidence="4 5" key="1">
    <citation type="journal article" date="2017" name="Nat. Commun.">
        <title>Genome assembly with in vitro proximity ligation data and whole-genome triplication in lettuce.</title>
        <authorList>
            <person name="Reyes-Chin-Wo S."/>
            <person name="Wang Z."/>
            <person name="Yang X."/>
            <person name="Kozik A."/>
            <person name="Arikit S."/>
            <person name="Song C."/>
            <person name="Xia L."/>
            <person name="Froenicke L."/>
            <person name="Lavelle D.O."/>
            <person name="Truco M.J."/>
            <person name="Xia R."/>
            <person name="Zhu S."/>
            <person name="Xu C."/>
            <person name="Xu H."/>
            <person name="Xu X."/>
            <person name="Cox K."/>
            <person name="Korf I."/>
            <person name="Meyers B.C."/>
            <person name="Michelmore R.W."/>
        </authorList>
    </citation>
    <scope>NUCLEOTIDE SEQUENCE [LARGE SCALE GENOMIC DNA]</scope>
    <source>
        <strain evidence="5">cv. Salinas</strain>
        <tissue evidence="4">Seedlings</tissue>
    </source>
</reference>
<evidence type="ECO:0000259" key="2">
    <source>
        <dbReference type="Pfam" id="PF03732"/>
    </source>
</evidence>
<proteinExistence type="predicted"/>
<feature type="domain" description="Retrotransposon Copia-like N-terminal" evidence="3">
    <location>
        <begin position="31"/>
        <end position="75"/>
    </location>
</feature>
<evidence type="ECO:0008006" key="6">
    <source>
        <dbReference type="Google" id="ProtNLM"/>
    </source>
</evidence>
<dbReference type="PANTHER" id="PTHR37610">
    <property type="entry name" value="CCHC-TYPE DOMAIN-CONTAINING PROTEIN"/>
    <property type="match status" value="1"/>
</dbReference>
<gene>
    <name evidence="4" type="ORF">LSAT_V11C200052240</name>
</gene>
<feature type="region of interest" description="Disordered" evidence="1">
    <location>
        <begin position="1"/>
        <end position="39"/>
    </location>
</feature>
<dbReference type="InterPro" id="IPR005162">
    <property type="entry name" value="Retrotrans_gag_dom"/>
</dbReference>
<evidence type="ECO:0000259" key="3">
    <source>
        <dbReference type="Pfam" id="PF14244"/>
    </source>
</evidence>
<name>A0A9R1WBI8_LACSA</name>
<dbReference type="AlphaFoldDB" id="A0A9R1WBI8"/>
<feature type="compositionally biased region" description="Polar residues" evidence="1">
    <location>
        <begin position="1"/>
        <end position="11"/>
    </location>
</feature>
<dbReference type="Proteomes" id="UP000235145">
    <property type="component" value="Unassembled WGS sequence"/>
</dbReference>
<evidence type="ECO:0000313" key="5">
    <source>
        <dbReference type="Proteomes" id="UP000235145"/>
    </source>
</evidence>
<dbReference type="Pfam" id="PF14244">
    <property type="entry name" value="Retrotran_gag_3"/>
    <property type="match status" value="1"/>
</dbReference>
<protein>
    <recommendedName>
        <fullName evidence="6">Retrotransposon Copia-like N-terminal domain-containing protein</fullName>
    </recommendedName>
</protein>
<evidence type="ECO:0000256" key="1">
    <source>
        <dbReference type="SAM" id="MobiDB-lite"/>
    </source>
</evidence>
<dbReference type="Pfam" id="PF03732">
    <property type="entry name" value="Retrotrans_gag"/>
    <property type="match status" value="1"/>
</dbReference>
<dbReference type="EMBL" id="NBSK02000002">
    <property type="protein sequence ID" value="KAJ0220773.1"/>
    <property type="molecule type" value="Genomic_DNA"/>
</dbReference>
<feature type="compositionally biased region" description="Low complexity" evidence="1">
    <location>
        <begin position="12"/>
        <end position="23"/>
    </location>
</feature>
<accession>A0A9R1WBI8</accession>
<sequence>MVDGVVTNTGGNNDSANPSSDPNTPYYIHPNDYPRQKHVDKSLTDNNYSYWSREMKDFLFAKNRAGFIDGSIAQPTPDSPELKPWQQSDAIIKGWLMTDMEKDIRNSVKYSNTAKEIWDDLEERFGKESAPRAYELKRTLTGLRQEKASVSTYYTKMKWIWDEI</sequence>
<dbReference type="InterPro" id="IPR029472">
    <property type="entry name" value="Copia-like_N"/>
</dbReference>
<organism evidence="4 5">
    <name type="scientific">Lactuca sativa</name>
    <name type="common">Garden lettuce</name>
    <dbReference type="NCBI Taxonomy" id="4236"/>
    <lineage>
        <taxon>Eukaryota</taxon>
        <taxon>Viridiplantae</taxon>
        <taxon>Streptophyta</taxon>
        <taxon>Embryophyta</taxon>
        <taxon>Tracheophyta</taxon>
        <taxon>Spermatophyta</taxon>
        <taxon>Magnoliopsida</taxon>
        <taxon>eudicotyledons</taxon>
        <taxon>Gunneridae</taxon>
        <taxon>Pentapetalae</taxon>
        <taxon>asterids</taxon>
        <taxon>campanulids</taxon>
        <taxon>Asterales</taxon>
        <taxon>Asteraceae</taxon>
        <taxon>Cichorioideae</taxon>
        <taxon>Cichorieae</taxon>
        <taxon>Lactucinae</taxon>
        <taxon>Lactuca</taxon>
    </lineage>
</organism>